<sequence length="160" mass="18550">TSIMDLPNELIVEIYKYIGYPSRLKMRLNRRLNQLQLSVRDHLRELELSLCYSAIGRKRGDIDDYEGGSVLRTRMEKSVSSGAETEAKNTDVGPLQIWISSELNELHNRIIDQIVCVHANKLTFYDFSNTNFDTKETVEMARNIAHRMSRLRSMLLTIFP</sequence>
<reference evidence="1" key="1">
    <citation type="submission" date="2023-10" db="EMBL/GenBank/DDBJ databases">
        <title>Genome assembly of Pristionchus species.</title>
        <authorList>
            <person name="Yoshida K."/>
            <person name="Sommer R.J."/>
        </authorList>
    </citation>
    <scope>NUCLEOTIDE SEQUENCE</scope>
    <source>
        <strain evidence="1">RS0144</strain>
    </source>
</reference>
<gene>
    <name evidence="1" type="ORF">PENTCL1PPCAC_21482</name>
</gene>
<feature type="non-terminal residue" evidence="1">
    <location>
        <position position="1"/>
    </location>
</feature>
<dbReference type="Proteomes" id="UP001432027">
    <property type="component" value="Unassembled WGS sequence"/>
</dbReference>
<evidence type="ECO:0000313" key="2">
    <source>
        <dbReference type="Proteomes" id="UP001432027"/>
    </source>
</evidence>
<name>A0AAV5TYP3_9BILA</name>
<protein>
    <recommendedName>
        <fullName evidence="3">F-box domain-containing protein</fullName>
    </recommendedName>
</protein>
<accession>A0AAV5TYP3</accession>
<proteinExistence type="predicted"/>
<dbReference type="AlphaFoldDB" id="A0AAV5TYP3"/>
<evidence type="ECO:0008006" key="3">
    <source>
        <dbReference type="Google" id="ProtNLM"/>
    </source>
</evidence>
<comment type="caution">
    <text evidence="1">The sequence shown here is derived from an EMBL/GenBank/DDBJ whole genome shotgun (WGS) entry which is preliminary data.</text>
</comment>
<evidence type="ECO:0000313" key="1">
    <source>
        <dbReference type="EMBL" id="GMS99307.1"/>
    </source>
</evidence>
<dbReference type="EMBL" id="BTSX01000005">
    <property type="protein sequence ID" value="GMS99307.1"/>
    <property type="molecule type" value="Genomic_DNA"/>
</dbReference>
<keyword evidence="2" id="KW-1185">Reference proteome</keyword>
<organism evidence="1 2">
    <name type="scientific">Pristionchus entomophagus</name>
    <dbReference type="NCBI Taxonomy" id="358040"/>
    <lineage>
        <taxon>Eukaryota</taxon>
        <taxon>Metazoa</taxon>
        <taxon>Ecdysozoa</taxon>
        <taxon>Nematoda</taxon>
        <taxon>Chromadorea</taxon>
        <taxon>Rhabditida</taxon>
        <taxon>Rhabditina</taxon>
        <taxon>Diplogasteromorpha</taxon>
        <taxon>Diplogasteroidea</taxon>
        <taxon>Neodiplogasteridae</taxon>
        <taxon>Pristionchus</taxon>
    </lineage>
</organism>